<dbReference type="GO" id="GO:0005886">
    <property type="term" value="C:plasma membrane"/>
    <property type="evidence" value="ECO:0007669"/>
    <property type="project" value="TreeGrafter"/>
</dbReference>
<dbReference type="GO" id="GO:1990573">
    <property type="term" value="P:potassium ion import across plasma membrane"/>
    <property type="evidence" value="ECO:0007669"/>
    <property type="project" value="TreeGrafter"/>
</dbReference>
<proteinExistence type="predicted"/>
<dbReference type="GO" id="GO:0055064">
    <property type="term" value="P:chloride ion homeostasis"/>
    <property type="evidence" value="ECO:0007669"/>
    <property type="project" value="TreeGrafter"/>
</dbReference>
<feature type="transmembrane region" description="Helical" evidence="6">
    <location>
        <begin position="91"/>
        <end position="110"/>
    </location>
</feature>
<evidence type="ECO:0000259" key="7">
    <source>
        <dbReference type="Pfam" id="PF00324"/>
    </source>
</evidence>
<feature type="region of interest" description="Disordered" evidence="5">
    <location>
        <begin position="390"/>
        <end position="412"/>
    </location>
</feature>
<dbReference type="PANTHER" id="PTHR11827">
    <property type="entry name" value="SOLUTE CARRIER FAMILY 12, CATION COTRANSPORTERS"/>
    <property type="match status" value="1"/>
</dbReference>
<dbReference type="GO" id="GO:0006884">
    <property type="term" value="P:cell volume homeostasis"/>
    <property type="evidence" value="ECO:0007669"/>
    <property type="project" value="TreeGrafter"/>
</dbReference>
<feature type="transmembrane region" description="Helical" evidence="6">
    <location>
        <begin position="122"/>
        <end position="147"/>
    </location>
</feature>
<accession>A0A8C9PC72</accession>
<sequence length="426" mass="45906">VGIQLTDSEGGQWEVCDGNPKESSPFINSTDTERGKEYDGKNMALFEVGCFGLANYTNLPQGSREHEEAENNEGGKKKPVQAPRMGTFMGVYLPCLQNIFGVILFLRLTWVVGIAGIMESFCMVFICCSCTMLTAISMSAIATNGVVPAGGSYYMISRSLGPEFGGAVGLCFYLGTTFAGAMYILGTIEILLAYLFPAMAIFKAEDASGEYVNKFALVFLGCVILSILAIYAGVIKSAFDPPNFPICLLGNRTLSRHGFDVCAKLAWEGNETVTTRLWGLFCSSRFLNATCDEYFTRNNVTEIQGIPGAASGLIKENLWSSYLTKGVIVEKRGMPSVGLADGTPVDMDHPYVFSDMTSYFTLLVGIYFPSVTGIMAGSNRSGDLRDAQKSIPTVGLSPAPPSHGSSPKTEIVELEGAPLEFPPWVS</sequence>
<evidence type="ECO:0000313" key="8">
    <source>
        <dbReference type="Ensembl" id="ENSSDAP00000006008.1"/>
    </source>
</evidence>
<evidence type="ECO:0000256" key="6">
    <source>
        <dbReference type="SAM" id="Phobius"/>
    </source>
</evidence>
<protein>
    <recommendedName>
        <fullName evidence="7">Amino acid permease/ SLC12A domain-containing protein</fullName>
    </recommendedName>
</protein>
<feature type="transmembrane region" description="Helical" evidence="6">
    <location>
        <begin position="356"/>
        <end position="376"/>
    </location>
</feature>
<feature type="transmembrane region" description="Helical" evidence="6">
    <location>
        <begin position="215"/>
        <end position="235"/>
    </location>
</feature>
<keyword evidence="9" id="KW-1185">Reference proteome</keyword>
<comment type="subcellular location">
    <subcellularLocation>
        <location evidence="1">Membrane</location>
        <topology evidence="1">Multi-pass membrane protein</topology>
    </subcellularLocation>
</comment>
<name>A0A8C9PC72_SPEDA</name>
<evidence type="ECO:0000256" key="4">
    <source>
        <dbReference type="ARBA" id="ARBA00023136"/>
    </source>
</evidence>
<dbReference type="Pfam" id="PF00324">
    <property type="entry name" value="AA_permease"/>
    <property type="match status" value="1"/>
</dbReference>
<evidence type="ECO:0000256" key="3">
    <source>
        <dbReference type="ARBA" id="ARBA00022989"/>
    </source>
</evidence>
<feature type="compositionally biased region" description="Polar residues" evidence="5">
    <location>
        <begin position="21"/>
        <end position="30"/>
    </location>
</feature>
<dbReference type="AlphaFoldDB" id="A0A8C9PC72"/>
<keyword evidence="2 6" id="KW-0812">Transmembrane</keyword>
<dbReference type="InterPro" id="IPR004841">
    <property type="entry name" value="AA-permease/SLC12A_dom"/>
</dbReference>
<organism evidence="8 9">
    <name type="scientific">Spermophilus dauricus</name>
    <name type="common">Daurian ground squirrel</name>
    <dbReference type="NCBI Taxonomy" id="99837"/>
    <lineage>
        <taxon>Eukaryota</taxon>
        <taxon>Metazoa</taxon>
        <taxon>Chordata</taxon>
        <taxon>Craniata</taxon>
        <taxon>Vertebrata</taxon>
        <taxon>Euteleostomi</taxon>
        <taxon>Mammalia</taxon>
        <taxon>Eutheria</taxon>
        <taxon>Euarchontoglires</taxon>
        <taxon>Glires</taxon>
        <taxon>Rodentia</taxon>
        <taxon>Sciuromorpha</taxon>
        <taxon>Sciuridae</taxon>
        <taxon>Xerinae</taxon>
        <taxon>Marmotini</taxon>
        <taxon>Spermophilus</taxon>
    </lineage>
</organism>
<dbReference type="GO" id="GO:0007268">
    <property type="term" value="P:chemical synaptic transmission"/>
    <property type="evidence" value="ECO:0007669"/>
    <property type="project" value="TreeGrafter"/>
</dbReference>
<dbReference type="GO" id="GO:0045202">
    <property type="term" value="C:synapse"/>
    <property type="evidence" value="ECO:0007669"/>
    <property type="project" value="GOC"/>
</dbReference>
<dbReference type="Proteomes" id="UP000694422">
    <property type="component" value="Unplaced"/>
</dbReference>
<dbReference type="GO" id="GO:0055075">
    <property type="term" value="P:potassium ion homeostasis"/>
    <property type="evidence" value="ECO:0007669"/>
    <property type="project" value="TreeGrafter"/>
</dbReference>
<keyword evidence="3 6" id="KW-1133">Transmembrane helix</keyword>
<keyword evidence="4 6" id="KW-0472">Membrane</keyword>
<reference evidence="8" key="1">
    <citation type="submission" date="2025-08" db="UniProtKB">
        <authorList>
            <consortium name="Ensembl"/>
        </authorList>
    </citation>
    <scope>IDENTIFICATION</scope>
</reference>
<dbReference type="PANTHER" id="PTHR11827:SF54">
    <property type="entry name" value="SOLUTE CARRIER FAMILY 12 MEMBER 5"/>
    <property type="match status" value="1"/>
</dbReference>
<evidence type="ECO:0000313" key="9">
    <source>
        <dbReference type="Proteomes" id="UP000694422"/>
    </source>
</evidence>
<reference evidence="8" key="2">
    <citation type="submission" date="2025-09" db="UniProtKB">
        <authorList>
            <consortium name="Ensembl"/>
        </authorList>
    </citation>
    <scope>IDENTIFICATION</scope>
</reference>
<evidence type="ECO:0000256" key="1">
    <source>
        <dbReference type="ARBA" id="ARBA00004141"/>
    </source>
</evidence>
<dbReference type="InterPro" id="IPR004842">
    <property type="entry name" value="SLC12A_fam"/>
</dbReference>
<feature type="region of interest" description="Disordered" evidence="5">
    <location>
        <begin position="62"/>
        <end position="81"/>
    </location>
</feature>
<dbReference type="GO" id="GO:0015379">
    <property type="term" value="F:potassium:chloride symporter activity"/>
    <property type="evidence" value="ECO:0007669"/>
    <property type="project" value="TreeGrafter"/>
</dbReference>
<feature type="compositionally biased region" description="Basic and acidic residues" evidence="5">
    <location>
        <begin position="63"/>
        <end position="76"/>
    </location>
</feature>
<dbReference type="Ensembl" id="ENSSDAT00000006872.1">
    <property type="protein sequence ID" value="ENSSDAP00000006008.1"/>
    <property type="gene ID" value="ENSSDAG00000005430.1"/>
</dbReference>
<dbReference type="Gene3D" id="1.20.1740.10">
    <property type="entry name" value="Amino acid/polyamine transporter I"/>
    <property type="match status" value="1"/>
</dbReference>
<evidence type="ECO:0000256" key="5">
    <source>
        <dbReference type="SAM" id="MobiDB-lite"/>
    </source>
</evidence>
<evidence type="ECO:0000256" key="2">
    <source>
        <dbReference type="ARBA" id="ARBA00022692"/>
    </source>
</evidence>
<feature type="domain" description="Amino acid permease/ SLC12A" evidence="7">
    <location>
        <begin position="91"/>
        <end position="224"/>
    </location>
</feature>
<feature type="region of interest" description="Disordered" evidence="5">
    <location>
        <begin position="1"/>
        <end position="35"/>
    </location>
</feature>
<feature type="transmembrane region" description="Helical" evidence="6">
    <location>
        <begin position="167"/>
        <end position="195"/>
    </location>
</feature>